<dbReference type="InterPro" id="IPR011009">
    <property type="entry name" value="Kinase-like_dom_sf"/>
</dbReference>
<dbReference type="PROSITE" id="PS50011">
    <property type="entry name" value="PROTEIN_KINASE_DOM"/>
    <property type="match status" value="1"/>
</dbReference>
<feature type="region of interest" description="Disordered" evidence="6">
    <location>
        <begin position="123"/>
        <end position="156"/>
    </location>
</feature>
<evidence type="ECO:0000256" key="1">
    <source>
        <dbReference type="ARBA" id="ARBA00022679"/>
    </source>
</evidence>
<keyword evidence="4" id="KW-0067">ATP-binding</keyword>
<evidence type="ECO:0000256" key="6">
    <source>
        <dbReference type="SAM" id="MobiDB-lite"/>
    </source>
</evidence>
<dbReference type="Pfam" id="PF00069">
    <property type="entry name" value="Pkinase"/>
    <property type="match status" value="1"/>
</dbReference>
<dbReference type="GO" id="GO:0005737">
    <property type="term" value="C:cytoplasm"/>
    <property type="evidence" value="ECO:0007669"/>
    <property type="project" value="TreeGrafter"/>
</dbReference>
<dbReference type="Gene3D" id="1.10.510.10">
    <property type="entry name" value="Transferase(Phosphotransferase) domain 1"/>
    <property type="match status" value="1"/>
</dbReference>
<evidence type="ECO:0000313" key="8">
    <source>
        <dbReference type="EMBL" id="QHT97717.1"/>
    </source>
</evidence>
<accession>A0A6C0J177</accession>
<evidence type="ECO:0000256" key="2">
    <source>
        <dbReference type="ARBA" id="ARBA00022741"/>
    </source>
</evidence>
<comment type="similarity">
    <text evidence="5">Belongs to the protein kinase superfamily. Ser/Thr protein kinase family. GCN2 subfamily.</text>
</comment>
<dbReference type="AlphaFoldDB" id="A0A6C0J177"/>
<keyword evidence="1" id="KW-0808">Transferase</keyword>
<dbReference type="InterPro" id="IPR050339">
    <property type="entry name" value="CC_SR_Kinase"/>
</dbReference>
<evidence type="ECO:0000259" key="7">
    <source>
        <dbReference type="PROSITE" id="PS50011"/>
    </source>
</evidence>
<dbReference type="PANTHER" id="PTHR11042">
    <property type="entry name" value="EUKARYOTIC TRANSLATION INITIATION FACTOR 2-ALPHA KINASE EIF2-ALPHA KINASE -RELATED"/>
    <property type="match status" value="1"/>
</dbReference>
<protein>
    <recommendedName>
        <fullName evidence="7">Protein kinase domain-containing protein</fullName>
    </recommendedName>
</protein>
<dbReference type="PROSITE" id="PS00108">
    <property type="entry name" value="PROTEIN_KINASE_ST"/>
    <property type="match status" value="1"/>
</dbReference>
<evidence type="ECO:0000256" key="4">
    <source>
        <dbReference type="ARBA" id="ARBA00022840"/>
    </source>
</evidence>
<dbReference type="InterPro" id="IPR000719">
    <property type="entry name" value="Prot_kinase_dom"/>
</dbReference>
<proteinExistence type="inferred from homology"/>
<evidence type="ECO:0000256" key="3">
    <source>
        <dbReference type="ARBA" id="ARBA00022777"/>
    </source>
</evidence>
<keyword evidence="2" id="KW-0547">Nucleotide-binding</keyword>
<dbReference type="GO" id="GO:0005524">
    <property type="term" value="F:ATP binding"/>
    <property type="evidence" value="ECO:0007669"/>
    <property type="project" value="UniProtKB-KW"/>
</dbReference>
<dbReference type="GO" id="GO:0005634">
    <property type="term" value="C:nucleus"/>
    <property type="evidence" value="ECO:0007669"/>
    <property type="project" value="TreeGrafter"/>
</dbReference>
<feature type="compositionally biased region" description="Low complexity" evidence="6">
    <location>
        <begin position="125"/>
        <end position="137"/>
    </location>
</feature>
<dbReference type="EMBL" id="MN740283">
    <property type="protein sequence ID" value="QHT97717.1"/>
    <property type="molecule type" value="Genomic_DNA"/>
</dbReference>
<evidence type="ECO:0000256" key="5">
    <source>
        <dbReference type="ARBA" id="ARBA00037982"/>
    </source>
</evidence>
<sequence>MEGVKDAQTLADYCRWGSESISIELGIRLLRQIVSGLGYLHEKRLIHHDLKPENVLVTEDFLIKICDFGCSEFLDEKDRGPEELRQAGTEHRLKDSDHREDRYLRLEWTRIHDLVEVLSRKGHESSISNHASSASQALSIRRPREAAERQADHWSP</sequence>
<dbReference type="SUPFAM" id="SSF56112">
    <property type="entry name" value="Protein kinase-like (PK-like)"/>
    <property type="match status" value="1"/>
</dbReference>
<feature type="domain" description="Protein kinase" evidence="7">
    <location>
        <begin position="1"/>
        <end position="156"/>
    </location>
</feature>
<dbReference type="GO" id="GO:0004672">
    <property type="term" value="F:protein kinase activity"/>
    <property type="evidence" value="ECO:0007669"/>
    <property type="project" value="InterPro"/>
</dbReference>
<dbReference type="InterPro" id="IPR008271">
    <property type="entry name" value="Ser/Thr_kinase_AS"/>
</dbReference>
<name>A0A6C0J177_9ZZZZ</name>
<keyword evidence="3" id="KW-0418">Kinase</keyword>
<feature type="compositionally biased region" description="Basic and acidic residues" evidence="6">
    <location>
        <begin position="142"/>
        <end position="156"/>
    </location>
</feature>
<organism evidence="8">
    <name type="scientific">viral metagenome</name>
    <dbReference type="NCBI Taxonomy" id="1070528"/>
    <lineage>
        <taxon>unclassified sequences</taxon>
        <taxon>metagenomes</taxon>
        <taxon>organismal metagenomes</taxon>
    </lineage>
</organism>
<reference evidence="8" key="1">
    <citation type="journal article" date="2020" name="Nature">
        <title>Giant virus diversity and host interactions through global metagenomics.</title>
        <authorList>
            <person name="Schulz F."/>
            <person name="Roux S."/>
            <person name="Paez-Espino D."/>
            <person name="Jungbluth S."/>
            <person name="Walsh D.A."/>
            <person name="Denef V.J."/>
            <person name="McMahon K.D."/>
            <person name="Konstantinidis K.T."/>
            <person name="Eloe-Fadrosh E.A."/>
            <person name="Kyrpides N.C."/>
            <person name="Woyke T."/>
        </authorList>
    </citation>
    <scope>NUCLEOTIDE SEQUENCE</scope>
    <source>
        <strain evidence="8">GVMAG-M-3300025572-1</strain>
    </source>
</reference>